<protein>
    <submittedName>
        <fullName evidence="1">Uncharacterized protein</fullName>
    </submittedName>
</protein>
<evidence type="ECO:0000313" key="2">
    <source>
        <dbReference type="Proteomes" id="UP001054252"/>
    </source>
</evidence>
<keyword evidence="2" id="KW-1185">Reference proteome</keyword>
<gene>
    <name evidence="1" type="ORF">SLEP1_g42236</name>
</gene>
<sequence>MNGSTEASKFTYNNFHCWNLLVAGQYHWGRCSVLAFEFHIAHYYFNLFHEHCFVLSLCDEMPSAMGNPCNCGKTIINSYYNYNTILSCLSE</sequence>
<accession>A0AAV5LA35</accession>
<dbReference type="EMBL" id="BPVZ01000102">
    <property type="protein sequence ID" value="GKV33776.1"/>
    <property type="molecule type" value="Genomic_DNA"/>
</dbReference>
<evidence type="ECO:0000313" key="1">
    <source>
        <dbReference type="EMBL" id="GKV33776.1"/>
    </source>
</evidence>
<name>A0AAV5LA35_9ROSI</name>
<proteinExistence type="predicted"/>
<comment type="caution">
    <text evidence="1">The sequence shown here is derived from an EMBL/GenBank/DDBJ whole genome shotgun (WGS) entry which is preliminary data.</text>
</comment>
<organism evidence="1 2">
    <name type="scientific">Rubroshorea leprosula</name>
    <dbReference type="NCBI Taxonomy" id="152421"/>
    <lineage>
        <taxon>Eukaryota</taxon>
        <taxon>Viridiplantae</taxon>
        <taxon>Streptophyta</taxon>
        <taxon>Embryophyta</taxon>
        <taxon>Tracheophyta</taxon>
        <taxon>Spermatophyta</taxon>
        <taxon>Magnoliopsida</taxon>
        <taxon>eudicotyledons</taxon>
        <taxon>Gunneridae</taxon>
        <taxon>Pentapetalae</taxon>
        <taxon>rosids</taxon>
        <taxon>malvids</taxon>
        <taxon>Malvales</taxon>
        <taxon>Dipterocarpaceae</taxon>
        <taxon>Rubroshorea</taxon>
    </lineage>
</organism>
<dbReference type="Proteomes" id="UP001054252">
    <property type="component" value="Unassembled WGS sequence"/>
</dbReference>
<reference evidence="1 2" key="1">
    <citation type="journal article" date="2021" name="Commun. Biol.">
        <title>The genome of Shorea leprosula (Dipterocarpaceae) highlights the ecological relevance of drought in aseasonal tropical rainforests.</title>
        <authorList>
            <person name="Ng K.K.S."/>
            <person name="Kobayashi M.J."/>
            <person name="Fawcett J.A."/>
            <person name="Hatakeyama M."/>
            <person name="Paape T."/>
            <person name="Ng C.H."/>
            <person name="Ang C.C."/>
            <person name="Tnah L.H."/>
            <person name="Lee C.T."/>
            <person name="Nishiyama T."/>
            <person name="Sese J."/>
            <person name="O'Brien M.J."/>
            <person name="Copetti D."/>
            <person name="Mohd Noor M.I."/>
            <person name="Ong R.C."/>
            <person name="Putra M."/>
            <person name="Sireger I.Z."/>
            <person name="Indrioko S."/>
            <person name="Kosugi Y."/>
            <person name="Izuno A."/>
            <person name="Isagi Y."/>
            <person name="Lee S.L."/>
            <person name="Shimizu K.K."/>
        </authorList>
    </citation>
    <scope>NUCLEOTIDE SEQUENCE [LARGE SCALE GENOMIC DNA]</scope>
    <source>
        <strain evidence="1">214</strain>
    </source>
</reference>
<dbReference type="AlphaFoldDB" id="A0AAV5LA35"/>